<reference evidence="1 2" key="1">
    <citation type="submission" date="2019-06" db="EMBL/GenBank/DDBJ databases">
        <title>Enrichment of Autotrophic Halophilic Microorganisms from Red Sea Brine Pool Using Microbial Electrosynthesis System.</title>
        <authorList>
            <person name="Alqahtani M.F."/>
            <person name="Bajracharya S."/>
            <person name="Katuri K.P."/>
            <person name="Ali M."/>
            <person name="Saikaly P.E."/>
        </authorList>
    </citation>
    <scope>NUCLEOTIDE SEQUENCE [LARGE SCALE GENOMIC DNA]</scope>
    <source>
        <strain evidence="1">MES6</strain>
    </source>
</reference>
<dbReference type="Proteomes" id="UP000483078">
    <property type="component" value="Unassembled WGS sequence"/>
</dbReference>
<organism evidence="1 2">
    <name type="scientific">Sediminimonas qiaohouensis</name>
    <dbReference type="NCBI Taxonomy" id="552061"/>
    <lineage>
        <taxon>Bacteria</taxon>
        <taxon>Pseudomonadati</taxon>
        <taxon>Pseudomonadota</taxon>
        <taxon>Alphaproteobacteria</taxon>
        <taxon>Rhodobacterales</taxon>
        <taxon>Roseobacteraceae</taxon>
        <taxon>Sediminimonas</taxon>
    </lineage>
</organism>
<evidence type="ECO:0000313" key="1">
    <source>
        <dbReference type="EMBL" id="MTJ03140.1"/>
    </source>
</evidence>
<dbReference type="EMBL" id="VENJ01000002">
    <property type="protein sequence ID" value="MTJ03140.1"/>
    <property type="molecule type" value="Genomic_DNA"/>
</dbReference>
<dbReference type="Pfam" id="PF04134">
    <property type="entry name" value="DCC1-like"/>
    <property type="match status" value="1"/>
</dbReference>
<name>A0A7C9LKW2_9RHOB</name>
<comment type="caution">
    <text evidence="1">The sequence shown here is derived from an EMBL/GenBank/DDBJ whole genome shotgun (WGS) entry which is preliminary data.</text>
</comment>
<evidence type="ECO:0000313" key="2">
    <source>
        <dbReference type="Proteomes" id="UP000483078"/>
    </source>
</evidence>
<accession>A0A7C9LKW2</accession>
<sequence>MSNEIRVLYNARCPVCRAEINHYAAHTRARNLPIRFDDLNSADLAHWGISADQAARRLHVLKDGQIYSGINGFLVLWQGMPRWRALATLVALPGGRAVATAVYDRALAPALYRRHLARTARARGASAARR</sequence>
<dbReference type="AlphaFoldDB" id="A0A7C9LKW2"/>
<proteinExistence type="predicted"/>
<dbReference type="RefSeq" id="WP_273247584.1">
    <property type="nucleotide sequence ID" value="NZ_VENJ01000002.1"/>
</dbReference>
<dbReference type="InterPro" id="IPR007263">
    <property type="entry name" value="DCC1-like"/>
</dbReference>
<dbReference type="GO" id="GO:0015035">
    <property type="term" value="F:protein-disulfide reductase activity"/>
    <property type="evidence" value="ECO:0007669"/>
    <property type="project" value="InterPro"/>
</dbReference>
<protein>
    <submittedName>
        <fullName evidence="1">DUF393 domain-containing protein</fullName>
    </submittedName>
</protein>
<gene>
    <name evidence="1" type="ORF">FH759_00420</name>
</gene>